<keyword evidence="2" id="KW-1003">Cell membrane</keyword>
<gene>
    <name evidence="7" type="ORF">COO17_29795</name>
</gene>
<dbReference type="GO" id="GO:0005886">
    <property type="term" value="C:plasma membrane"/>
    <property type="evidence" value="ECO:0007669"/>
    <property type="project" value="UniProtKB-SubCell"/>
</dbReference>
<accession>A0A2A7BIS6</accession>
<feature type="transmembrane region" description="Helical" evidence="6">
    <location>
        <begin position="83"/>
        <end position="102"/>
    </location>
</feature>
<evidence type="ECO:0000256" key="1">
    <source>
        <dbReference type="ARBA" id="ARBA00004651"/>
    </source>
</evidence>
<dbReference type="Pfam" id="PF03606">
    <property type="entry name" value="DcuC"/>
    <property type="match status" value="1"/>
</dbReference>
<evidence type="ECO:0008006" key="9">
    <source>
        <dbReference type="Google" id="ProtNLM"/>
    </source>
</evidence>
<evidence type="ECO:0000256" key="6">
    <source>
        <dbReference type="SAM" id="Phobius"/>
    </source>
</evidence>
<protein>
    <recommendedName>
        <fullName evidence="9">YfcC family protein</fullName>
    </recommendedName>
</protein>
<comment type="caution">
    <text evidence="7">The sequence shown here is derived from an EMBL/GenBank/DDBJ whole genome shotgun (WGS) entry which is preliminary data.</text>
</comment>
<evidence type="ECO:0000256" key="5">
    <source>
        <dbReference type="ARBA" id="ARBA00023136"/>
    </source>
</evidence>
<evidence type="ECO:0000313" key="8">
    <source>
        <dbReference type="Proteomes" id="UP000220111"/>
    </source>
</evidence>
<feature type="transmembrane region" description="Helical" evidence="6">
    <location>
        <begin position="162"/>
        <end position="179"/>
    </location>
</feature>
<reference evidence="7 8" key="1">
    <citation type="submission" date="2017-09" db="EMBL/GenBank/DDBJ databases">
        <title>Large-scale bioinformatics analysis of Bacillus genomes uncovers conserved roles of natural products in bacterial physiology.</title>
        <authorList>
            <consortium name="Agbiome Team Llc"/>
            <person name="Bleich R.M."/>
            <person name="Grubbs K.J."/>
            <person name="Santa Maria K.C."/>
            <person name="Allen S.E."/>
            <person name="Farag S."/>
            <person name="Shank E.A."/>
            <person name="Bowers A."/>
        </authorList>
    </citation>
    <scope>NUCLEOTIDE SEQUENCE [LARGE SCALE GENOMIC DNA]</scope>
    <source>
        <strain evidence="7 8">AFS098222</strain>
    </source>
</reference>
<feature type="transmembrane region" description="Helical" evidence="6">
    <location>
        <begin position="21"/>
        <end position="39"/>
    </location>
</feature>
<dbReference type="InterPro" id="IPR051679">
    <property type="entry name" value="DASS-Related_Transporters"/>
</dbReference>
<dbReference type="AlphaFoldDB" id="A0A2A7BIS6"/>
<dbReference type="PANTHER" id="PTHR43652:SF6">
    <property type="entry name" value="ARGININE REPRESSOR"/>
    <property type="match status" value="1"/>
</dbReference>
<dbReference type="RefSeq" id="WP_142308281.1">
    <property type="nucleotide sequence ID" value="NZ_NVPQ01000187.1"/>
</dbReference>
<organism evidence="7 8">
    <name type="scientific">Bacillus wiedmannii</name>
    <dbReference type="NCBI Taxonomy" id="1890302"/>
    <lineage>
        <taxon>Bacteria</taxon>
        <taxon>Bacillati</taxon>
        <taxon>Bacillota</taxon>
        <taxon>Bacilli</taxon>
        <taxon>Bacillales</taxon>
        <taxon>Bacillaceae</taxon>
        <taxon>Bacillus</taxon>
        <taxon>Bacillus cereus group</taxon>
    </lineage>
</organism>
<name>A0A2A7BIS6_9BACI</name>
<comment type="subcellular location">
    <subcellularLocation>
        <location evidence="1">Cell membrane</location>
        <topology evidence="1">Multi-pass membrane protein</topology>
    </subcellularLocation>
</comment>
<evidence type="ECO:0000313" key="7">
    <source>
        <dbReference type="EMBL" id="PDY33208.1"/>
    </source>
</evidence>
<proteinExistence type="predicted"/>
<feature type="non-terminal residue" evidence="7">
    <location>
        <position position="185"/>
    </location>
</feature>
<sequence length="185" mass="20148">MQLHTEVKKQPSKRKFKMPDAYVLLFFIALLCAIATYFVPAGEFKRVTNGTVTTTIPGSYHSVPQSPVGFVSFFTAIEKGMTLAAPIIFLILFTGGAIAILEKTGALDGLIYHVINKFRNQQLLFICIVTALFSILGTTGIIVNSVIGFIPIGIIVARTLKWDAIVGVAIIYLGTYAGFNATSYY</sequence>
<keyword evidence="5 6" id="KW-0472">Membrane</keyword>
<evidence type="ECO:0000256" key="3">
    <source>
        <dbReference type="ARBA" id="ARBA00022692"/>
    </source>
</evidence>
<evidence type="ECO:0000256" key="4">
    <source>
        <dbReference type="ARBA" id="ARBA00022989"/>
    </source>
</evidence>
<evidence type="ECO:0000256" key="2">
    <source>
        <dbReference type="ARBA" id="ARBA00022475"/>
    </source>
</evidence>
<dbReference type="PANTHER" id="PTHR43652">
    <property type="entry name" value="BASIC AMINO ACID ANTIPORTER YFCC-RELATED"/>
    <property type="match status" value="1"/>
</dbReference>
<dbReference type="InterPro" id="IPR018385">
    <property type="entry name" value="C4_dicarb_anaerob_car-like"/>
</dbReference>
<dbReference type="EMBL" id="NVPQ01000187">
    <property type="protein sequence ID" value="PDY33208.1"/>
    <property type="molecule type" value="Genomic_DNA"/>
</dbReference>
<keyword evidence="4 6" id="KW-1133">Transmembrane helix</keyword>
<dbReference type="Proteomes" id="UP000220111">
    <property type="component" value="Unassembled WGS sequence"/>
</dbReference>
<feature type="transmembrane region" description="Helical" evidence="6">
    <location>
        <begin position="123"/>
        <end position="156"/>
    </location>
</feature>
<keyword evidence="3 6" id="KW-0812">Transmembrane</keyword>